<evidence type="ECO:0000259" key="7">
    <source>
        <dbReference type="Pfam" id="PF10337"/>
    </source>
</evidence>
<dbReference type="Pfam" id="PF10337">
    <property type="entry name" value="ArAE_2_N"/>
    <property type="match status" value="1"/>
</dbReference>
<organism evidence="8 9">
    <name type="scientific">Ophiocordyceps australis</name>
    <dbReference type="NCBI Taxonomy" id="1399860"/>
    <lineage>
        <taxon>Eukaryota</taxon>
        <taxon>Fungi</taxon>
        <taxon>Dikarya</taxon>
        <taxon>Ascomycota</taxon>
        <taxon>Pezizomycotina</taxon>
        <taxon>Sordariomycetes</taxon>
        <taxon>Hypocreomycetidae</taxon>
        <taxon>Hypocreales</taxon>
        <taxon>Ophiocordycipitaceae</taxon>
        <taxon>Ophiocordyceps</taxon>
    </lineage>
</organism>
<keyword evidence="3 6" id="KW-1133">Transmembrane helix</keyword>
<proteinExistence type="predicted"/>
<evidence type="ECO:0000256" key="6">
    <source>
        <dbReference type="SAM" id="Phobius"/>
    </source>
</evidence>
<dbReference type="PANTHER" id="PTHR47804:SF3">
    <property type="entry name" value="PROTEIN BRE4"/>
    <property type="match status" value="1"/>
</dbReference>
<keyword evidence="2 6" id="KW-0812">Transmembrane</keyword>
<dbReference type="PRINTS" id="PR02047">
    <property type="entry name" value="BREFELDNASP4"/>
</dbReference>
<feature type="transmembrane region" description="Helical" evidence="6">
    <location>
        <begin position="264"/>
        <end position="287"/>
    </location>
</feature>
<feature type="transmembrane region" description="Helical" evidence="6">
    <location>
        <begin position="727"/>
        <end position="745"/>
    </location>
</feature>
<comment type="caution">
    <text evidence="8">The sequence shown here is derived from an EMBL/GenBank/DDBJ whole genome shotgun (WGS) entry which is preliminary data.</text>
</comment>
<dbReference type="STRING" id="1399860.A0A2C5X817"/>
<dbReference type="InterPro" id="IPR018823">
    <property type="entry name" value="ArAE_2_N"/>
</dbReference>
<dbReference type="InterPro" id="IPR023244">
    <property type="entry name" value="Brefeldin_A-sensitivity_4"/>
</dbReference>
<evidence type="ECO:0000256" key="3">
    <source>
        <dbReference type="ARBA" id="ARBA00022989"/>
    </source>
</evidence>
<evidence type="ECO:0000313" key="8">
    <source>
        <dbReference type="EMBL" id="PHH60559.1"/>
    </source>
</evidence>
<feature type="transmembrane region" description="Helical" evidence="6">
    <location>
        <begin position="208"/>
        <end position="229"/>
    </location>
</feature>
<evidence type="ECO:0000313" key="9">
    <source>
        <dbReference type="Proteomes" id="UP000226192"/>
    </source>
</evidence>
<feature type="transmembrane region" description="Helical" evidence="6">
    <location>
        <begin position="751"/>
        <end position="775"/>
    </location>
</feature>
<dbReference type="AlphaFoldDB" id="A0A2C5X817"/>
<dbReference type="EMBL" id="NJET01000141">
    <property type="protein sequence ID" value="PHH60559.1"/>
    <property type="molecule type" value="Genomic_DNA"/>
</dbReference>
<name>A0A2C5X817_9HYPO</name>
<evidence type="ECO:0000256" key="5">
    <source>
        <dbReference type="SAM" id="MobiDB-lite"/>
    </source>
</evidence>
<keyword evidence="9" id="KW-1185">Reference proteome</keyword>
<dbReference type="Proteomes" id="UP000226192">
    <property type="component" value="Unassembled WGS sequence"/>
</dbReference>
<keyword evidence="4 6" id="KW-0472">Membrane</keyword>
<gene>
    <name evidence="8" type="ORF">CDD81_1564</name>
</gene>
<dbReference type="PANTHER" id="PTHR47804">
    <property type="entry name" value="60S RIBOSOMAL PROTEIN L19"/>
    <property type="match status" value="1"/>
</dbReference>
<sequence length="845" mass="92670">MISSSPYEPGPASASHGTGSAEASPDEQGIELVSQLGRRSSGISLAQICEIVSDDKFDTGTYGVLELRDGFFDATFIKQSPPPMAHETMQDAKKEADQETRRGVLLKQWRDDVEALFKTVATTGAGICLLKSFVAYYAAYILCLVPAVRNWLGRYHYLVAVSVIINHPARPFGAQLDGTVMTVVGVALGLGWGVLGLLVSTSTHGARIGYGGILALFLGLLMTACALVRAFFIRFYQSLLCAGIAVMFVTLAETSSARIYWDKLLSFAVPWLVGQAIALVVNCLVFPDAGARALATTMNASFLVMLDALAESRRHDDDGLRQRLMQVFVNVSQACRDMKLDVSITRFKPDDVGQLRNLMQTVIRSLLSLRAQTCLLVDADKQVVDGAGPTEASNGHGEESKRVIEEVRAPTCRLLECTAEGLRACHAAIMDLGSHRKTLGPPSEVSANIGLALPPLQQAQTNLAAVESALVSKTMPDALKRDSDVVGLFVFARHVHETAASVEKLMAKVQEMQRECKSPRLHLPSYPLKKALYRTNAQVRHDRGGVTAGIYHITFAEIARLLNKIKLRKHEPLSNKEDDDEGLRPRISHATMDADTDHGVTTGSGIPFKMWRVLHRLQGFETKYAFKVCLMCVLLSVPSFVDACKHWWDKYECWWAVAMSWIVMHPQVGGNLQDFAVRACLAIVGAAWSGAAYAAGGGNAYVMAVFAALYMPPMLYRFTLTSHPRSGLVGCMSFTVISLSLLTRSHEASPVLLAVLQGVVFLVGTTVPIVVNWALWPFVARHELRSALSTMMFFMSVVYRSVVGRYVYFEEGKEPTAGEVEKSEILEGRLREGFVRIRQLLVSLY</sequence>
<accession>A0A2C5X817</accession>
<feature type="region of interest" description="Disordered" evidence="5">
    <location>
        <begin position="1"/>
        <end position="28"/>
    </location>
</feature>
<comment type="subcellular location">
    <subcellularLocation>
        <location evidence="1">Membrane</location>
        <topology evidence="1">Multi-pass membrane protein</topology>
    </subcellularLocation>
</comment>
<dbReference type="GO" id="GO:0016020">
    <property type="term" value="C:membrane"/>
    <property type="evidence" value="ECO:0007669"/>
    <property type="project" value="UniProtKB-SubCell"/>
</dbReference>
<feature type="transmembrane region" description="Helical" evidence="6">
    <location>
        <begin position="180"/>
        <end position="201"/>
    </location>
</feature>
<protein>
    <recommendedName>
        <fullName evidence="7">Putative ER transporter 6TM N-terminal domain-containing protein</fullName>
    </recommendedName>
</protein>
<feature type="domain" description="Putative ER transporter 6TM N-terminal" evidence="7">
    <location>
        <begin position="128"/>
        <end position="205"/>
    </location>
</feature>
<reference evidence="8 9" key="1">
    <citation type="submission" date="2017-06" db="EMBL/GenBank/DDBJ databases">
        <title>Ant-infecting Ophiocordyceps genomes reveal a high diversity of potential behavioral manipulation genes and a possible major role for enterotoxins.</title>
        <authorList>
            <person name="De Bekker C."/>
            <person name="Evans H.C."/>
            <person name="Brachmann A."/>
            <person name="Hughes D.P."/>
        </authorList>
    </citation>
    <scope>NUCLEOTIDE SEQUENCE [LARGE SCALE GENOMIC DNA]</scope>
    <source>
        <strain evidence="8 9">Map64</strain>
    </source>
</reference>
<dbReference type="InterPro" id="IPR052430">
    <property type="entry name" value="IVT-Associated"/>
</dbReference>
<evidence type="ECO:0000256" key="4">
    <source>
        <dbReference type="ARBA" id="ARBA00023136"/>
    </source>
</evidence>
<feature type="transmembrane region" description="Helical" evidence="6">
    <location>
        <begin position="235"/>
        <end position="252"/>
    </location>
</feature>
<evidence type="ECO:0000256" key="1">
    <source>
        <dbReference type="ARBA" id="ARBA00004141"/>
    </source>
</evidence>
<feature type="transmembrane region" description="Helical" evidence="6">
    <location>
        <begin position="133"/>
        <end position="152"/>
    </location>
</feature>
<dbReference type="OrthoDB" id="1924968at2759"/>
<evidence type="ECO:0000256" key="2">
    <source>
        <dbReference type="ARBA" id="ARBA00022692"/>
    </source>
</evidence>